<organism evidence="1 2">
    <name type="scientific">Galerina marginata (strain CBS 339.88)</name>
    <dbReference type="NCBI Taxonomy" id="685588"/>
    <lineage>
        <taxon>Eukaryota</taxon>
        <taxon>Fungi</taxon>
        <taxon>Dikarya</taxon>
        <taxon>Basidiomycota</taxon>
        <taxon>Agaricomycotina</taxon>
        <taxon>Agaricomycetes</taxon>
        <taxon>Agaricomycetidae</taxon>
        <taxon>Agaricales</taxon>
        <taxon>Agaricineae</taxon>
        <taxon>Strophariaceae</taxon>
        <taxon>Galerina</taxon>
    </lineage>
</organism>
<accession>A0A067SHE8</accession>
<evidence type="ECO:0000313" key="2">
    <source>
        <dbReference type="Proteomes" id="UP000027222"/>
    </source>
</evidence>
<evidence type="ECO:0000313" key="1">
    <source>
        <dbReference type="EMBL" id="KDR67149.1"/>
    </source>
</evidence>
<gene>
    <name evidence="1" type="ORF">GALMADRAFT_216633</name>
</gene>
<protein>
    <submittedName>
        <fullName evidence="1">Uncharacterized protein</fullName>
    </submittedName>
</protein>
<dbReference type="EMBL" id="KL142417">
    <property type="protein sequence ID" value="KDR67149.1"/>
    <property type="molecule type" value="Genomic_DNA"/>
</dbReference>
<name>A0A067SHE8_GALM3</name>
<proteinExistence type="predicted"/>
<reference evidence="2" key="1">
    <citation type="journal article" date="2014" name="Proc. Natl. Acad. Sci. U.S.A.">
        <title>Extensive sampling of basidiomycete genomes demonstrates inadequacy of the white-rot/brown-rot paradigm for wood decay fungi.</title>
        <authorList>
            <person name="Riley R."/>
            <person name="Salamov A.A."/>
            <person name="Brown D.W."/>
            <person name="Nagy L.G."/>
            <person name="Floudas D."/>
            <person name="Held B.W."/>
            <person name="Levasseur A."/>
            <person name="Lombard V."/>
            <person name="Morin E."/>
            <person name="Otillar R."/>
            <person name="Lindquist E.A."/>
            <person name="Sun H."/>
            <person name="LaButti K.M."/>
            <person name="Schmutz J."/>
            <person name="Jabbour D."/>
            <person name="Luo H."/>
            <person name="Baker S.E."/>
            <person name="Pisabarro A.G."/>
            <person name="Walton J.D."/>
            <person name="Blanchette R.A."/>
            <person name="Henrissat B."/>
            <person name="Martin F."/>
            <person name="Cullen D."/>
            <person name="Hibbett D.S."/>
            <person name="Grigoriev I.V."/>
        </authorList>
    </citation>
    <scope>NUCLEOTIDE SEQUENCE [LARGE SCALE GENOMIC DNA]</scope>
    <source>
        <strain evidence="2">CBS 339.88</strain>
    </source>
</reference>
<sequence length="131" mass="15324">MTVEGYLDKISEWARHLHMVIREITSTDVAACHAVRRRIAGKKYYERHKEKLRTKARKRAERAKLLRIHSETPAQAAARKLCHREASAKYRESKRFRRLAWKHPDESVVRFLAVGLCYPLAYDFSSGILFG</sequence>
<dbReference type="AlphaFoldDB" id="A0A067SHE8"/>
<dbReference type="Proteomes" id="UP000027222">
    <property type="component" value="Unassembled WGS sequence"/>
</dbReference>
<dbReference type="HOGENOM" id="CLU_1927774_0_0_1"/>
<keyword evidence="2" id="KW-1185">Reference proteome</keyword>